<dbReference type="EMBL" id="JAJSOW010000103">
    <property type="protein sequence ID" value="KAI9174853.1"/>
    <property type="molecule type" value="Genomic_DNA"/>
</dbReference>
<keyword evidence="2" id="KW-0732">Signal</keyword>
<gene>
    <name evidence="3" type="ORF">LWI28_023672</name>
</gene>
<feature type="compositionally biased region" description="Polar residues" evidence="1">
    <location>
        <begin position="112"/>
        <end position="133"/>
    </location>
</feature>
<proteinExistence type="predicted"/>
<name>A0AAD5IRF3_ACENE</name>
<comment type="caution">
    <text evidence="3">The sequence shown here is derived from an EMBL/GenBank/DDBJ whole genome shotgun (WGS) entry which is preliminary data.</text>
</comment>
<organism evidence="3 4">
    <name type="scientific">Acer negundo</name>
    <name type="common">Box elder</name>
    <dbReference type="NCBI Taxonomy" id="4023"/>
    <lineage>
        <taxon>Eukaryota</taxon>
        <taxon>Viridiplantae</taxon>
        <taxon>Streptophyta</taxon>
        <taxon>Embryophyta</taxon>
        <taxon>Tracheophyta</taxon>
        <taxon>Spermatophyta</taxon>
        <taxon>Magnoliopsida</taxon>
        <taxon>eudicotyledons</taxon>
        <taxon>Gunneridae</taxon>
        <taxon>Pentapetalae</taxon>
        <taxon>rosids</taxon>
        <taxon>malvids</taxon>
        <taxon>Sapindales</taxon>
        <taxon>Sapindaceae</taxon>
        <taxon>Hippocastanoideae</taxon>
        <taxon>Acereae</taxon>
        <taxon>Acer</taxon>
    </lineage>
</organism>
<feature type="region of interest" description="Disordered" evidence="1">
    <location>
        <begin position="90"/>
        <end position="134"/>
    </location>
</feature>
<protein>
    <submittedName>
        <fullName evidence="3">Uncharacterized protein</fullName>
    </submittedName>
</protein>
<feature type="chain" id="PRO_5042175259" evidence="2">
    <location>
        <begin position="16"/>
        <end position="202"/>
    </location>
</feature>
<evidence type="ECO:0000256" key="2">
    <source>
        <dbReference type="SAM" id="SignalP"/>
    </source>
</evidence>
<reference evidence="3" key="1">
    <citation type="journal article" date="2022" name="Plant J.">
        <title>Strategies of tolerance reflected in two North American maple genomes.</title>
        <authorList>
            <person name="McEvoy S.L."/>
            <person name="Sezen U.U."/>
            <person name="Trouern-Trend A."/>
            <person name="McMahon S.M."/>
            <person name="Schaberg P.G."/>
            <person name="Yang J."/>
            <person name="Wegrzyn J.L."/>
            <person name="Swenson N.G."/>
        </authorList>
    </citation>
    <scope>NUCLEOTIDE SEQUENCE</scope>
    <source>
        <strain evidence="3">91603</strain>
    </source>
</reference>
<evidence type="ECO:0000313" key="4">
    <source>
        <dbReference type="Proteomes" id="UP001064489"/>
    </source>
</evidence>
<sequence length="202" mass="21538">MYLAILLPAAPLVSLSPSSVSPTANVGLSLRSGRPTDTPFLTLAKFRTSLPVKLSTPPTTCSHLSEMAAKASRVRNIMGQIQMQALTTSSIKPVDQSPASPHPPPPIGPTSHVASQTNKGITSTSKLPTSQDGRPQEIKDLEEVQAEVVIEAADEEKELVERSSEAYWTTLAPNVEDYNSSTARLIATGSWKLIRGFCGVGM</sequence>
<accession>A0AAD5IRF3</accession>
<reference evidence="3" key="2">
    <citation type="submission" date="2023-02" db="EMBL/GenBank/DDBJ databases">
        <authorList>
            <person name="Swenson N.G."/>
            <person name="Wegrzyn J.L."/>
            <person name="Mcevoy S.L."/>
        </authorList>
    </citation>
    <scope>NUCLEOTIDE SEQUENCE</scope>
    <source>
        <strain evidence="3">91603</strain>
        <tissue evidence="3">Leaf</tissue>
    </source>
</reference>
<keyword evidence="4" id="KW-1185">Reference proteome</keyword>
<dbReference type="AlphaFoldDB" id="A0AAD5IRF3"/>
<evidence type="ECO:0000313" key="3">
    <source>
        <dbReference type="EMBL" id="KAI9174853.1"/>
    </source>
</evidence>
<evidence type="ECO:0000256" key="1">
    <source>
        <dbReference type="SAM" id="MobiDB-lite"/>
    </source>
</evidence>
<feature type="signal peptide" evidence="2">
    <location>
        <begin position="1"/>
        <end position="15"/>
    </location>
</feature>
<dbReference type="Proteomes" id="UP001064489">
    <property type="component" value="Chromosome 8"/>
</dbReference>